<dbReference type="AlphaFoldDB" id="A0A150QU68"/>
<dbReference type="EMBL" id="JEMB01003525">
    <property type="protein sequence ID" value="KYF71382.1"/>
    <property type="molecule type" value="Genomic_DNA"/>
</dbReference>
<feature type="non-terminal residue" evidence="1">
    <location>
        <position position="1"/>
    </location>
</feature>
<organism evidence="1 2">
    <name type="scientific">Sorangium cellulosum</name>
    <name type="common">Polyangium cellulosum</name>
    <dbReference type="NCBI Taxonomy" id="56"/>
    <lineage>
        <taxon>Bacteria</taxon>
        <taxon>Pseudomonadati</taxon>
        <taxon>Myxococcota</taxon>
        <taxon>Polyangia</taxon>
        <taxon>Polyangiales</taxon>
        <taxon>Polyangiaceae</taxon>
        <taxon>Sorangium</taxon>
    </lineage>
</organism>
<protein>
    <submittedName>
        <fullName evidence="1">Uncharacterized protein</fullName>
    </submittedName>
</protein>
<dbReference type="Proteomes" id="UP000075635">
    <property type="component" value="Unassembled WGS sequence"/>
</dbReference>
<evidence type="ECO:0000313" key="1">
    <source>
        <dbReference type="EMBL" id="KYF71382.1"/>
    </source>
</evidence>
<reference evidence="1 2" key="1">
    <citation type="submission" date="2014-02" db="EMBL/GenBank/DDBJ databases">
        <title>The small core and large imbalanced accessory genome model reveals a collaborative survival strategy of Sorangium cellulosum strains in nature.</title>
        <authorList>
            <person name="Han K."/>
            <person name="Peng R."/>
            <person name="Blom J."/>
            <person name="Li Y.-Z."/>
        </authorList>
    </citation>
    <scope>NUCLEOTIDE SEQUENCE [LARGE SCALE GENOMIC DNA]</scope>
    <source>
        <strain evidence="1 2">So0011-07</strain>
    </source>
</reference>
<gene>
    <name evidence="1" type="ORF">BE17_02180</name>
</gene>
<proteinExistence type="predicted"/>
<evidence type="ECO:0000313" key="2">
    <source>
        <dbReference type="Proteomes" id="UP000075635"/>
    </source>
</evidence>
<sequence length="177" mass="18017">DAVAPFRLELGAEVLLTQVVTPYVSLGGALVARMTQRTGSALSPSFGLALIHARNDLLQGADRASVQWTAATLSGCPLRWEIAGTFSATPCVTATGGWLAATGEGIASPESAVRSWWSIGAAVRAAVSLGGSTAIEIGAGADAPLVRRSFTIASPAETVGETPVISPRASVGIMHSF</sequence>
<comment type="caution">
    <text evidence="1">The sequence shown here is derived from an EMBL/GenBank/DDBJ whole genome shotgun (WGS) entry which is preliminary data.</text>
</comment>
<accession>A0A150QU68</accession>
<name>A0A150QU68_SORCE</name>